<comment type="caution">
    <text evidence="3">The sequence shown here is derived from an EMBL/GenBank/DDBJ whole genome shotgun (WGS) entry which is preliminary data.</text>
</comment>
<keyword evidence="2" id="KW-0732">Signal</keyword>
<feature type="signal peptide" evidence="2">
    <location>
        <begin position="1"/>
        <end position="26"/>
    </location>
</feature>
<sequence length="93" mass="11043">MERTFLCFLFLLSCFLSFMYWRSSNTSSASSMASRSCHNQSLRDEFFSVIEASVDDLRHNWTNKQLRHCSDDQSRAEQPNSKKKQRLEEIKIR</sequence>
<gene>
    <name evidence="3" type="ORF">M5K25_000684</name>
</gene>
<keyword evidence="4" id="KW-1185">Reference proteome</keyword>
<name>A0ABD0VW79_DENTH</name>
<protein>
    <submittedName>
        <fullName evidence="3">Uncharacterized protein</fullName>
    </submittedName>
</protein>
<dbReference type="Proteomes" id="UP001552299">
    <property type="component" value="Unassembled WGS sequence"/>
</dbReference>
<organism evidence="3 4">
    <name type="scientific">Dendrobium thyrsiflorum</name>
    <name type="common">Pinecone-like raceme dendrobium</name>
    <name type="synonym">Orchid</name>
    <dbReference type="NCBI Taxonomy" id="117978"/>
    <lineage>
        <taxon>Eukaryota</taxon>
        <taxon>Viridiplantae</taxon>
        <taxon>Streptophyta</taxon>
        <taxon>Embryophyta</taxon>
        <taxon>Tracheophyta</taxon>
        <taxon>Spermatophyta</taxon>
        <taxon>Magnoliopsida</taxon>
        <taxon>Liliopsida</taxon>
        <taxon>Asparagales</taxon>
        <taxon>Orchidaceae</taxon>
        <taxon>Epidendroideae</taxon>
        <taxon>Malaxideae</taxon>
        <taxon>Dendrobiinae</taxon>
        <taxon>Dendrobium</taxon>
    </lineage>
</organism>
<proteinExistence type="predicted"/>
<feature type="region of interest" description="Disordered" evidence="1">
    <location>
        <begin position="69"/>
        <end position="93"/>
    </location>
</feature>
<dbReference type="EMBL" id="JANQDX010000001">
    <property type="protein sequence ID" value="KAL0928763.1"/>
    <property type="molecule type" value="Genomic_DNA"/>
</dbReference>
<evidence type="ECO:0000313" key="3">
    <source>
        <dbReference type="EMBL" id="KAL0928763.1"/>
    </source>
</evidence>
<evidence type="ECO:0000256" key="1">
    <source>
        <dbReference type="SAM" id="MobiDB-lite"/>
    </source>
</evidence>
<evidence type="ECO:0000256" key="2">
    <source>
        <dbReference type="SAM" id="SignalP"/>
    </source>
</evidence>
<accession>A0ABD0VW79</accession>
<dbReference type="AlphaFoldDB" id="A0ABD0VW79"/>
<reference evidence="3 4" key="1">
    <citation type="journal article" date="2024" name="Plant Biotechnol. J.">
        <title>Dendrobium thyrsiflorum genome and its molecular insights into genes involved in important horticultural traits.</title>
        <authorList>
            <person name="Chen B."/>
            <person name="Wang J.Y."/>
            <person name="Zheng P.J."/>
            <person name="Li K.L."/>
            <person name="Liang Y.M."/>
            <person name="Chen X.F."/>
            <person name="Zhang C."/>
            <person name="Zhao X."/>
            <person name="He X."/>
            <person name="Zhang G.Q."/>
            <person name="Liu Z.J."/>
            <person name="Xu Q."/>
        </authorList>
    </citation>
    <scope>NUCLEOTIDE SEQUENCE [LARGE SCALE GENOMIC DNA]</scope>
    <source>
        <strain evidence="3">GZMU011</strain>
    </source>
</reference>
<evidence type="ECO:0000313" key="4">
    <source>
        <dbReference type="Proteomes" id="UP001552299"/>
    </source>
</evidence>
<feature type="chain" id="PRO_5044759201" evidence="2">
    <location>
        <begin position="27"/>
        <end position="93"/>
    </location>
</feature>